<keyword evidence="2" id="KW-1133">Transmembrane helix</keyword>
<name>A0ABV7TLU0_9RHOB</name>
<proteinExistence type="predicted"/>
<feature type="transmembrane region" description="Helical" evidence="2">
    <location>
        <begin position="230"/>
        <end position="250"/>
    </location>
</feature>
<dbReference type="Pfam" id="PF05402">
    <property type="entry name" value="PqqD"/>
    <property type="match status" value="1"/>
</dbReference>
<keyword evidence="2" id="KW-0812">Transmembrane</keyword>
<evidence type="ECO:0000313" key="3">
    <source>
        <dbReference type="EMBL" id="MFC3616290.1"/>
    </source>
</evidence>
<dbReference type="InterPro" id="IPR041881">
    <property type="entry name" value="PqqD_sf"/>
</dbReference>
<feature type="transmembrane region" description="Helical" evidence="2">
    <location>
        <begin position="155"/>
        <end position="179"/>
    </location>
</feature>
<dbReference type="RefSeq" id="WP_386737595.1">
    <property type="nucleotide sequence ID" value="NZ_JBHRXI010000048.1"/>
</dbReference>
<keyword evidence="1" id="KW-0175">Coiled coil</keyword>
<gene>
    <name evidence="3" type="ORF">ACFORG_21315</name>
</gene>
<comment type="caution">
    <text evidence="3">The sequence shown here is derived from an EMBL/GenBank/DDBJ whole genome shotgun (WGS) entry which is preliminary data.</text>
</comment>
<feature type="transmembrane region" description="Helical" evidence="2">
    <location>
        <begin position="387"/>
        <end position="408"/>
    </location>
</feature>
<dbReference type="SUPFAM" id="SSF111369">
    <property type="entry name" value="HlyD-like secretion proteins"/>
    <property type="match status" value="1"/>
</dbReference>
<sequence length="716" mass="80373">MAESYLSTIWYRVADLQPKLRNHVTVHRHRYRGRAWYVLHDHASGRVHRFTPGAYMLIGQMDGGRTVDEVWRSLAEAHDADAPGQDEVIRLLSRLHQNDLIRYAGSPDVADLLERYNRNTRQVVKQNLLNPMSFRLPLFDPDAFLKRTLPWVRPLTGWFGFILWLVVVAAGILTAAMHWEELTRNLVDQMLASSNLMIAAITYPVLKALHELAHGYLIRARGGEVREMGIMFLVFFPVPYVDASAAAAFRNKWSRAAVSAGGIFVETFAAAIAIMVWVSAEPGMVRAVAYNVVLVGGISTVLVNGNPLLKFDGYYVLSDLIEIPNLGTRANRYWGHLIQRYIFGAKQLKEEVATFGEKVWFVLYAPSAFVYRMVVMLGIALFVAQKFFVIGVLLAIWSLFNTIVKPLFKHVRHVVTAPALRKVRRRAMGWTFGTMAVILGLALLIPLPLRTDTQGVVWLPDEAHLRAGTQGFVTDLAAAEGARVLPQDLVATLEEPTVRARISVLEWRVEEMRRRLAATEVNERRRTEVARLELQEAEAELARERERIAELAVYAPIAGVFQPALPGRELVDRYVSEGDLIAYVLPDGPRQIRALVSQDDITLARNRLQGIEVKAAGHLDRRIAAELVREMPQATARTPAAVLTSAAGGPFLTDPTDPEGATLVEQAFVIDLTLPEETDPLPFGTRVYLRLDHGAEPAAFQIWRRVRQLFLRQFNA</sequence>
<evidence type="ECO:0000313" key="4">
    <source>
        <dbReference type="Proteomes" id="UP001595629"/>
    </source>
</evidence>
<feature type="transmembrane region" description="Helical" evidence="2">
    <location>
        <begin position="191"/>
        <end position="209"/>
    </location>
</feature>
<dbReference type="InterPro" id="IPR008792">
    <property type="entry name" value="PQQD"/>
</dbReference>
<dbReference type="PANTHER" id="PTHR13325">
    <property type="entry name" value="PROTEASE M50 MEMBRANE-BOUND TRANSCRIPTION FACTOR SITE 2 PROTEASE"/>
    <property type="match status" value="1"/>
</dbReference>
<organism evidence="3 4">
    <name type="scientific">Lutimaribacter marinistellae</name>
    <dbReference type="NCBI Taxonomy" id="1820329"/>
    <lineage>
        <taxon>Bacteria</taxon>
        <taxon>Pseudomonadati</taxon>
        <taxon>Pseudomonadota</taxon>
        <taxon>Alphaproteobacteria</taxon>
        <taxon>Rhodobacterales</taxon>
        <taxon>Roseobacteraceae</taxon>
        <taxon>Lutimaribacter</taxon>
    </lineage>
</organism>
<feature type="transmembrane region" description="Helical" evidence="2">
    <location>
        <begin position="429"/>
        <end position="449"/>
    </location>
</feature>
<keyword evidence="2" id="KW-0472">Membrane</keyword>
<feature type="transmembrane region" description="Helical" evidence="2">
    <location>
        <begin position="359"/>
        <end position="381"/>
    </location>
</feature>
<dbReference type="EMBL" id="JBHRXI010000048">
    <property type="protein sequence ID" value="MFC3616290.1"/>
    <property type="molecule type" value="Genomic_DNA"/>
</dbReference>
<dbReference type="InterPro" id="IPR001193">
    <property type="entry name" value="MBTPS2"/>
</dbReference>
<reference evidence="4" key="1">
    <citation type="journal article" date="2019" name="Int. J. Syst. Evol. Microbiol.">
        <title>The Global Catalogue of Microorganisms (GCM) 10K type strain sequencing project: providing services to taxonomists for standard genome sequencing and annotation.</title>
        <authorList>
            <consortium name="The Broad Institute Genomics Platform"/>
            <consortium name="The Broad Institute Genome Sequencing Center for Infectious Disease"/>
            <person name="Wu L."/>
            <person name="Ma J."/>
        </authorList>
    </citation>
    <scope>NUCLEOTIDE SEQUENCE [LARGE SCALE GENOMIC DNA]</scope>
    <source>
        <strain evidence="4">KCTC 42911</strain>
    </source>
</reference>
<evidence type="ECO:0000256" key="1">
    <source>
        <dbReference type="SAM" id="Coils"/>
    </source>
</evidence>
<dbReference type="Proteomes" id="UP001595629">
    <property type="component" value="Unassembled WGS sequence"/>
</dbReference>
<accession>A0ABV7TLU0</accession>
<evidence type="ECO:0000256" key="2">
    <source>
        <dbReference type="SAM" id="Phobius"/>
    </source>
</evidence>
<keyword evidence="4" id="KW-1185">Reference proteome</keyword>
<feature type="coiled-coil region" evidence="1">
    <location>
        <begin position="502"/>
        <end position="554"/>
    </location>
</feature>
<dbReference type="Gene3D" id="1.10.10.1150">
    <property type="entry name" value="Coenzyme PQQ synthesis protein D (PqqD)"/>
    <property type="match status" value="1"/>
</dbReference>
<dbReference type="PANTHER" id="PTHR13325:SF3">
    <property type="entry name" value="MEMBRANE-BOUND TRANSCRIPTION FACTOR SITE-2 PROTEASE"/>
    <property type="match status" value="1"/>
</dbReference>
<feature type="transmembrane region" description="Helical" evidence="2">
    <location>
        <begin position="256"/>
        <end position="278"/>
    </location>
</feature>
<protein>
    <submittedName>
        <fullName evidence="3">PqqD family peptide modification chaperone</fullName>
    </submittedName>
</protein>